<sequence>MADPLARRTPAQLAAVFPDRVVPFKQHLLRDLDRPAPLPSSHRRHARRAGRAVEIRVGDDPAGQLDEWVELYSRTLRDRSVAEFARFSRDSFAQQFAVPGMLAIRAVESGITVSMTLWLIAEENAYYHLGASSDRGYELGASYAVFEAAFEELGERGVRYVELGGSAGDRPDPDDGLFRFKQGWSNDRADAYLCGRVMNDPLYRELSAGAGADWFPAYRGERVESGGAAADGAS</sequence>
<feature type="domain" description="BioF2-like acetyltransferase" evidence="1">
    <location>
        <begin position="43"/>
        <end position="167"/>
    </location>
</feature>
<dbReference type="SUPFAM" id="SSF55729">
    <property type="entry name" value="Acyl-CoA N-acyltransferases (Nat)"/>
    <property type="match status" value="1"/>
</dbReference>
<accession>A0ABM8G7L0</accession>
<dbReference type="InterPro" id="IPR016181">
    <property type="entry name" value="Acyl_CoA_acyltransferase"/>
</dbReference>
<dbReference type="InterPro" id="IPR003447">
    <property type="entry name" value="FEMABX"/>
</dbReference>
<dbReference type="PROSITE" id="PS51191">
    <property type="entry name" value="FEMABX"/>
    <property type="match status" value="1"/>
</dbReference>
<keyword evidence="3" id="KW-1185">Reference proteome</keyword>
<protein>
    <recommendedName>
        <fullName evidence="1">BioF2-like acetyltransferase domain-containing protein</fullName>
    </recommendedName>
</protein>
<organism evidence="2 3">
    <name type="scientific">Naasia aerilata</name>
    <dbReference type="NCBI Taxonomy" id="1162966"/>
    <lineage>
        <taxon>Bacteria</taxon>
        <taxon>Bacillati</taxon>
        <taxon>Actinomycetota</taxon>
        <taxon>Actinomycetes</taxon>
        <taxon>Micrococcales</taxon>
        <taxon>Microbacteriaceae</taxon>
        <taxon>Naasia</taxon>
    </lineage>
</organism>
<evidence type="ECO:0000313" key="3">
    <source>
        <dbReference type="Proteomes" id="UP001321498"/>
    </source>
</evidence>
<dbReference type="RefSeq" id="WP_286277639.1">
    <property type="nucleotide sequence ID" value="NZ_AP027731.1"/>
</dbReference>
<reference evidence="3" key="1">
    <citation type="journal article" date="2019" name="Int. J. Syst. Evol. Microbiol.">
        <title>The Global Catalogue of Microorganisms (GCM) 10K type strain sequencing project: providing services to taxonomists for standard genome sequencing and annotation.</title>
        <authorList>
            <consortium name="The Broad Institute Genomics Platform"/>
            <consortium name="The Broad Institute Genome Sequencing Center for Infectious Disease"/>
            <person name="Wu L."/>
            <person name="Ma J."/>
        </authorList>
    </citation>
    <scope>NUCLEOTIDE SEQUENCE [LARGE SCALE GENOMIC DNA]</scope>
    <source>
        <strain evidence="3">NBRC 108725</strain>
    </source>
</reference>
<evidence type="ECO:0000313" key="2">
    <source>
        <dbReference type="EMBL" id="BDZ44152.1"/>
    </source>
</evidence>
<proteinExistence type="predicted"/>
<dbReference type="InterPro" id="IPR038740">
    <property type="entry name" value="BioF2-like_GNAT_dom"/>
</dbReference>
<evidence type="ECO:0000259" key="1">
    <source>
        <dbReference type="Pfam" id="PF13480"/>
    </source>
</evidence>
<dbReference type="Gene3D" id="3.40.630.30">
    <property type="match status" value="1"/>
</dbReference>
<dbReference type="EMBL" id="AP027731">
    <property type="protein sequence ID" value="BDZ44152.1"/>
    <property type="molecule type" value="Genomic_DNA"/>
</dbReference>
<gene>
    <name evidence="2" type="ORF">GCM10025866_00610</name>
</gene>
<dbReference type="Pfam" id="PF13480">
    <property type="entry name" value="Acetyltransf_6"/>
    <property type="match status" value="1"/>
</dbReference>
<name>A0ABM8G7L0_9MICO</name>
<dbReference type="Proteomes" id="UP001321498">
    <property type="component" value="Chromosome"/>
</dbReference>